<reference evidence="1" key="1">
    <citation type="submission" date="2014-09" db="EMBL/GenBank/DDBJ databases">
        <title>Draft genome sequence of an oleaginous Mucoromycotina fungus Mucor ambiguus NBRC6742.</title>
        <authorList>
            <person name="Takeda I."/>
            <person name="Yamane N."/>
            <person name="Morita T."/>
            <person name="Tamano K."/>
            <person name="Machida M."/>
            <person name="Baker S."/>
            <person name="Koike H."/>
        </authorList>
    </citation>
    <scope>NUCLEOTIDE SEQUENCE</scope>
    <source>
        <strain evidence="1">NBRC 6742</strain>
    </source>
</reference>
<dbReference type="AlphaFoldDB" id="A0A0C9MRS8"/>
<sequence>MDPTRQLDSFTRSTGYSGALAVHNKENVLETRFKNAGTDRCAAAGIVTDEETVTVSTRFSQVAAVLSSIAIKKPEVDAILLIRPGSRATSRNWTLVSLTKLLLLTWLQPMF</sequence>
<dbReference type="EMBL" id="DF836397">
    <property type="protein sequence ID" value="GAN06022.1"/>
    <property type="molecule type" value="Genomic_DNA"/>
</dbReference>
<protein>
    <submittedName>
        <fullName evidence="1">Uncharacterized protein</fullName>
    </submittedName>
</protein>
<gene>
    <name evidence="1" type="ORF">MAM1_0108d05498</name>
</gene>
<proteinExistence type="predicted"/>
<name>A0A0C9MRS8_9FUNG</name>
<accession>A0A0C9MRS8</accession>
<evidence type="ECO:0000313" key="2">
    <source>
        <dbReference type="Proteomes" id="UP000053815"/>
    </source>
</evidence>
<organism evidence="1">
    <name type="scientific">Mucor ambiguus</name>
    <dbReference type="NCBI Taxonomy" id="91626"/>
    <lineage>
        <taxon>Eukaryota</taxon>
        <taxon>Fungi</taxon>
        <taxon>Fungi incertae sedis</taxon>
        <taxon>Mucoromycota</taxon>
        <taxon>Mucoromycotina</taxon>
        <taxon>Mucoromycetes</taxon>
        <taxon>Mucorales</taxon>
        <taxon>Mucorineae</taxon>
        <taxon>Mucoraceae</taxon>
        <taxon>Mucor</taxon>
    </lineage>
</organism>
<evidence type="ECO:0000313" key="1">
    <source>
        <dbReference type="EMBL" id="GAN06022.1"/>
    </source>
</evidence>
<dbReference type="Proteomes" id="UP000053815">
    <property type="component" value="Unassembled WGS sequence"/>
</dbReference>
<keyword evidence="2" id="KW-1185">Reference proteome</keyword>
<dbReference type="OrthoDB" id="3485059at2759"/>